<dbReference type="EMBL" id="BLIY01000006">
    <property type="protein sequence ID" value="GFE53209.1"/>
    <property type="molecule type" value="Genomic_DNA"/>
</dbReference>
<dbReference type="OrthoDB" id="8883818at2759"/>
<protein>
    <submittedName>
        <fullName evidence="2">WD G-beta repeat containing protein, putative</fullName>
    </submittedName>
</protein>
<dbReference type="GO" id="GO:0030686">
    <property type="term" value="C:90S preribosome"/>
    <property type="evidence" value="ECO:0007669"/>
    <property type="project" value="InterPro"/>
</dbReference>
<dbReference type="PANTHER" id="PTHR44163:SF1">
    <property type="entry name" value="U3 SMALL NUCLEOLAR RNA-ASSOCIATED PROTEIN 4 HOMOLOG"/>
    <property type="match status" value="1"/>
</dbReference>
<reference evidence="2" key="1">
    <citation type="submission" date="2019-12" db="EMBL/GenBank/DDBJ databases">
        <title>Genome sequence of Babesia ovis.</title>
        <authorList>
            <person name="Yamagishi J."/>
            <person name="Sevinc F."/>
            <person name="Xuan X."/>
        </authorList>
    </citation>
    <scope>NUCLEOTIDE SEQUENCE</scope>
    <source>
        <strain evidence="2">Selcuk</strain>
    </source>
</reference>
<evidence type="ECO:0000313" key="3">
    <source>
        <dbReference type="Proteomes" id="UP001057455"/>
    </source>
</evidence>
<evidence type="ECO:0000313" key="2">
    <source>
        <dbReference type="EMBL" id="GFE53209.1"/>
    </source>
</evidence>
<proteinExistence type="predicted"/>
<evidence type="ECO:0000256" key="1">
    <source>
        <dbReference type="SAM" id="MobiDB-lite"/>
    </source>
</evidence>
<dbReference type="InterPro" id="IPR011047">
    <property type="entry name" value="Quinoprotein_ADH-like_sf"/>
</dbReference>
<dbReference type="GO" id="GO:0034455">
    <property type="term" value="C:t-UTP complex"/>
    <property type="evidence" value="ECO:0007669"/>
    <property type="project" value="TreeGrafter"/>
</dbReference>
<dbReference type="GO" id="GO:0000462">
    <property type="term" value="P:maturation of SSU-rRNA from tricistronic rRNA transcript (SSU-rRNA, 5.8S rRNA, LSU-rRNA)"/>
    <property type="evidence" value="ECO:0007669"/>
    <property type="project" value="InterPro"/>
</dbReference>
<dbReference type="PANTHER" id="PTHR44163">
    <property type="entry name" value="U3 SMALL NUCLEOLAR RNA-ASSOCIATED PROTEIN 4 HOMOLOG"/>
    <property type="match status" value="1"/>
</dbReference>
<dbReference type="Pfam" id="PF00400">
    <property type="entry name" value="WD40"/>
    <property type="match status" value="4"/>
</dbReference>
<dbReference type="Proteomes" id="UP001057455">
    <property type="component" value="Unassembled WGS sequence"/>
</dbReference>
<dbReference type="Gene3D" id="2.130.10.10">
    <property type="entry name" value="YVTN repeat-like/Quinoprotein amine dehydrogenase"/>
    <property type="match status" value="3"/>
</dbReference>
<gene>
    <name evidence="2" type="ORF">BaOVIS_006130</name>
</gene>
<dbReference type="InterPro" id="IPR046351">
    <property type="entry name" value="UTP4"/>
</dbReference>
<feature type="region of interest" description="Disordered" evidence="1">
    <location>
        <begin position="199"/>
        <end position="246"/>
    </location>
</feature>
<dbReference type="SMART" id="SM00320">
    <property type="entry name" value="WD40"/>
    <property type="match status" value="7"/>
</dbReference>
<organism evidence="2 3">
    <name type="scientific">Babesia ovis</name>
    <dbReference type="NCBI Taxonomy" id="5869"/>
    <lineage>
        <taxon>Eukaryota</taxon>
        <taxon>Sar</taxon>
        <taxon>Alveolata</taxon>
        <taxon>Apicomplexa</taxon>
        <taxon>Aconoidasida</taxon>
        <taxon>Piroplasmida</taxon>
        <taxon>Babesiidae</taxon>
        <taxon>Babesia</taxon>
    </lineage>
</organism>
<accession>A0A9W5T881</accession>
<dbReference type="InterPro" id="IPR001680">
    <property type="entry name" value="WD40_rpt"/>
</dbReference>
<dbReference type="InterPro" id="IPR015943">
    <property type="entry name" value="WD40/YVTN_repeat-like_dom_sf"/>
</dbReference>
<dbReference type="SUPFAM" id="SSF50998">
    <property type="entry name" value="Quinoprotein alcohol dehydrogenase-like"/>
    <property type="match status" value="1"/>
</dbReference>
<dbReference type="AlphaFoldDB" id="A0A9W5T881"/>
<sequence>MAHKLALVRIYDSSTSSVNAVAFSPCGQYIAAARQPFAVEIYNVETRVHITSLRESDENAAIRTIIWIPKTEGLSGKSLSGYRIITIGLHAVITDWDLELLMPVRSCCSYGGAIFASALTQCASKVLIACDDGRVRSFRLWSSTDKETREPELEFDKVYACHTKSILSVCVLPDGSFFCGTSDAIIFKLHTTSDVPAVRMKVPGPKKQTGPVSKKRKQNNSSVYMEGDTSTDAGESGNEIQPANGVDESEPQVWALVYIPKHGILASGDSVGNVILWDVKTCTMHKMFTQHCADVLCLAVGSDGDTLFSGGVDTQITVYAYSDRNYNKESLPVGWRANGVKHYHKGDVRCFAVHPNDNRIVSSGSDGILTISRGLKHQNSKKCRTNLILLNISSWVASPVVMSRDKTLALCRYKDHCDLWYVSKESQDEPEMPYKLAAIKLKKEGGQIVAAQISPDARFIAVANQKHLRVLRFNVDNLEIGSGETYLEGIMVNAMHFVSSTKLLLSYLKPRTNTFLLSTLDLEDGNIENIEHNIREPIIKIDVARFNLDEKLERKLVTLYSLEGFVYLLDLDTAEIYELPRFENGYRVVCTSASPDFKYLAVFSKGSLFYFYSLEKRTIVAYDGETIHRVPNRICNSNVQILNALWHIQGDLNRIFIQTSNNVYSITIEEQLFGVEDKRVVEKPVVQHAVINTKQKIYIGPRKFSDVPRAKSSLYQPPVLLWRSMEQQQKLKKTGTEENVEMEQTPLVIGRYTGINKSKFLVHLELEAREQGVLLIAFYMAPPQNSIFHRKRYGT</sequence>
<comment type="caution">
    <text evidence="2">The sequence shown here is derived from an EMBL/GenBank/DDBJ whole genome shotgun (WGS) entry which is preliminary data.</text>
</comment>
<keyword evidence="3" id="KW-1185">Reference proteome</keyword>
<dbReference type="SUPFAM" id="SSF63829">
    <property type="entry name" value="Calcium-dependent phosphotriesterase"/>
    <property type="match status" value="1"/>
</dbReference>
<dbReference type="GO" id="GO:0032040">
    <property type="term" value="C:small-subunit processome"/>
    <property type="evidence" value="ECO:0007669"/>
    <property type="project" value="TreeGrafter"/>
</dbReference>
<feature type="compositionally biased region" description="Polar residues" evidence="1">
    <location>
        <begin position="219"/>
        <end position="241"/>
    </location>
</feature>
<name>A0A9W5T881_BABOV</name>
<dbReference type="GO" id="GO:0003723">
    <property type="term" value="F:RNA binding"/>
    <property type="evidence" value="ECO:0007669"/>
    <property type="project" value="TreeGrafter"/>
</dbReference>